<organism evidence="1">
    <name type="scientific">marine sediment metagenome</name>
    <dbReference type="NCBI Taxonomy" id="412755"/>
    <lineage>
        <taxon>unclassified sequences</taxon>
        <taxon>metagenomes</taxon>
        <taxon>ecological metagenomes</taxon>
    </lineage>
</organism>
<comment type="caution">
    <text evidence="1">The sequence shown here is derived from an EMBL/GenBank/DDBJ whole genome shotgun (WGS) entry which is preliminary data.</text>
</comment>
<reference evidence="1" key="1">
    <citation type="journal article" date="2014" name="Front. Microbiol.">
        <title>High frequency of phylogenetically diverse reductive dehalogenase-homologous genes in deep subseafloor sedimentary metagenomes.</title>
        <authorList>
            <person name="Kawai M."/>
            <person name="Futagami T."/>
            <person name="Toyoda A."/>
            <person name="Takaki Y."/>
            <person name="Nishi S."/>
            <person name="Hori S."/>
            <person name="Arai W."/>
            <person name="Tsubouchi T."/>
            <person name="Morono Y."/>
            <person name="Uchiyama I."/>
            <person name="Ito T."/>
            <person name="Fujiyama A."/>
            <person name="Inagaki F."/>
            <person name="Takami H."/>
        </authorList>
    </citation>
    <scope>NUCLEOTIDE SEQUENCE</scope>
    <source>
        <strain evidence="1">Expedition CK06-06</strain>
    </source>
</reference>
<sequence>ISIAMWNPEKERLRYTRFGANVYSVGEGSQELITPTVGFRIHIHITAPATAGMIQGASIRVWETPRPLNALLSRRAIKVATTICTAMFPTVQMAEFFREIQKKESLNKAA</sequence>
<name>X1QCF6_9ZZZZ</name>
<evidence type="ECO:0000313" key="1">
    <source>
        <dbReference type="EMBL" id="GAI52471.1"/>
    </source>
</evidence>
<feature type="non-terminal residue" evidence="1">
    <location>
        <position position="1"/>
    </location>
</feature>
<accession>X1QCF6</accession>
<dbReference type="AlphaFoldDB" id="X1QCF6"/>
<dbReference type="EMBL" id="BARV01042955">
    <property type="protein sequence ID" value="GAI52471.1"/>
    <property type="molecule type" value="Genomic_DNA"/>
</dbReference>
<protein>
    <submittedName>
        <fullName evidence="1">Uncharacterized protein</fullName>
    </submittedName>
</protein>
<gene>
    <name evidence="1" type="ORF">S06H3_64349</name>
</gene>
<proteinExistence type="predicted"/>